<evidence type="ECO:0000313" key="12">
    <source>
        <dbReference type="Proteomes" id="UP000435985"/>
    </source>
</evidence>
<evidence type="ECO:0000256" key="1">
    <source>
        <dbReference type="ARBA" id="ARBA00004442"/>
    </source>
</evidence>
<dbReference type="GO" id="GO:0009279">
    <property type="term" value="C:cell outer membrane"/>
    <property type="evidence" value="ECO:0007669"/>
    <property type="project" value="UniProtKB-SubCell"/>
</dbReference>
<evidence type="ECO:0000256" key="4">
    <source>
        <dbReference type="ARBA" id="ARBA00023136"/>
    </source>
</evidence>
<evidence type="ECO:0000256" key="2">
    <source>
        <dbReference type="ARBA" id="ARBA00006275"/>
    </source>
</evidence>
<protein>
    <submittedName>
        <fullName evidence="8">RagB/SusD family nutrient uptake outer membrane protein</fullName>
    </submittedName>
</protein>
<sequence>MKAINKIIILGMAVALFNSCDLTLLPENAVTPENYFQNKSDLELWTNQFYTLLDEPDASAGTNADDMIDKGMGQVIEGTRSAASETGWSWTKLRHINYFLQHSSNCDDETARNQYNGVAQFFRAYFYFVKVRRYGDVPWYDQVLGSEDQELLVKARDSREFVMNQVLKDFQDAATSLPTKSTETRNTRVTKWAALAFASQAALYEGTYRKYHGLDNYEKYLEIAASTARQFIDESGFSLYKEGTEPYRDMFCADNAKTTEVVLARAYNFEGLQLSHSVQFSIANLQMGFTRRFMNHYLMADGTRFTDKQGYETMFYTDEVKNRDPRLQQTVLCPNYIQKGETTVTANDLTAYCGYRPIKFVGTKDHDGAAKSTSDWPLMRAAEVYLNYAEAKAELGTLKQEDLDISINKIRERAKMPDLNLTDANSNPDPYLAACYPNVEQGTNKGVILEIRRERTIELVMEGLRQWDLFRWKEGKQMFNHYVPYYGIYVPGVGTYDMDGDGKPDLEIYETTATSQCDNKKKLDKDIYLSNGTSGYIIGFPKVTYGKDWKEERDYLWPIPADQRVLTQGILTQNPGWEDGLSY</sequence>
<keyword evidence="3" id="KW-0732">Signal</keyword>
<evidence type="ECO:0000313" key="11">
    <source>
        <dbReference type="Proteomes" id="UP000365824"/>
    </source>
</evidence>
<dbReference type="RefSeq" id="WP_004309594.1">
    <property type="nucleotide sequence ID" value="NZ_CAXTIO010000010.1"/>
</dbReference>
<evidence type="ECO:0000313" key="8">
    <source>
        <dbReference type="EMBL" id="KAA3930895.1"/>
    </source>
</evidence>
<dbReference type="InterPro" id="IPR011990">
    <property type="entry name" value="TPR-like_helical_dom_sf"/>
</dbReference>
<gene>
    <name evidence="9" type="ORF">F3B98_03675</name>
    <name evidence="8" type="ORF">F3F25_02295</name>
    <name evidence="10" type="ORF">PO382_25055</name>
</gene>
<dbReference type="InterPro" id="IPR033985">
    <property type="entry name" value="SusD-like_N"/>
</dbReference>
<dbReference type="EMBL" id="VWFO01000003">
    <property type="protein sequence ID" value="KAA4666277.1"/>
    <property type="molecule type" value="Genomic_DNA"/>
</dbReference>
<dbReference type="SUPFAM" id="SSF48452">
    <property type="entry name" value="TPR-like"/>
    <property type="match status" value="1"/>
</dbReference>
<comment type="subcellular location">
    <subcellularLocation>
        <location evidence="1">Cell outer membrane</location>
    </subcellularLocation>
</comment>
<proteinExistence type="inferred from homology"/>
<dbReference type="Proteomes" id="UP001219389">
    <property type="component" value="Unassembled WGS sequence"/>
</dbReference>
<dbReference type="InterPro" id="IPR012944">
    <property type="entry name" value="SusD_RagB_dom"/>
</dbReference>
<evidence type="ECO:0000313" key="10">
    <source>
        <dbReference type="EMBL" id="MDC2745464.1"/>
    </source>
</evidence>
<keyword evidence="4" id="KW-0472">Membrane</keyword>
<feature type="domain" description="RagB/SusD" evidence="6">
    <location>
        <begin position="287"/>
        <end position="577"/>
    </location>
</feature>
<name>A0A139L8E0_BACOV</name>
<reference evidence="11 12" key="1">
    <citation type="journal article" date="2019" name="Nat. Med.">
        <title>A library of human gut bacterial isolates paired with longitudinal multiomics data enables mechanistic microbiome research.</title>
        <authorList>
            <person name="Poyet M."/>
            <person name="Groussin M."/>
            <person name="Gibbons S.M."/>
            <person name="Avila-Pacheco J."/>
            <person name="Jiang X."/>
            <person name="Kearney S.M."/>
            <person name="Perrotta A.R."/>
            <person name="Berdy B."/>
            <person name="Zhao S."/>
            <person name="Lieberman T.D."/>
            <person name="Swanson P.K."/>
            <person name="Smith M."/>
            <person name="Roesemann S."/>
            <person name="Alexander J.E."/>
            <person name="Rich S.A."/>
            <person name="Livny J."/>
            <person name="Vlamakis H."/>
            <person name="Clish C."/>
            <person name="Bullock K."/>
            <person name="Deik A."/>
            <person name="Scott J."/>
            <person name="Pierce K.A."/>
            <person name="Xavier R.J."/>
            <person name="Alm E.J."/>
        </authorList>
    </citation>
    <scope>NUCLEOTIDE SEQUENCE [LARGE SCALE GENOMIC DNA]</scope>
    <source>
        <strain evidence="9 12">BIOML-A14</strain>
        <strain evidence="8 11">BIOML-A160</strain>
    </source>
</reference>
<keyword evidence="5" id="KW-0998">Cell outer membrane</keyword>
<dbReference type="EMBL" id="JAQNZF010000058">
    <property type="protein sequence ID" value="MDC2745464.1"/>
    <property type="molecule type" value="Genomic_DNA"/>
</dbReference>
<accession>A0A139L8E0</accession>
<feature type="domain" description="SusD-like N-terminal" evidence="7">
    <location>
        <begin position="98"/>
        <end position="201"/>
    </location>
</feature>
<comment type="caution">
    <text evidence="8">The sequence shown here is derived from an EMBL/GenBank/DDBJ whole genome shotgun (WGS) entry which is preliminary data.</text>
</comment>
<evidence type="ECO:0000313" key="9">
    <source>
        <dbReference type="EMBL" id="KAA4666277.1"/>
    </source>
</evidence>
<dbReference type="AlphaFoldDB" id="A0A139L8E0"/>
<evidence type="ECO:0000256" key="3">
    <source>
        <dbReference type="ARBA" id="ARBA00022729"/>
    </source>
</evidence>
<reference evidence="10" key="2">
    <citation type="submission" date="2022-10" db="EMBL/GenBank/DDBJ databases">
        <title>Human gut microbiome strain richness.</title>
        <authorList>
            <person name="Chen-Liaw A."/>
        </authorList>
    </citation>
    <scope>NUCLEOTIDE SEQUENCE</scope>
    <source>
        <strain evidence="10">BSD2780120875st1_E1_BSD2780120875_150330</strain>
    </source>
</reference>
<evidence type="ECO:0000256" key="5">
    <source>
        <dbReference type="ARBA" id="ARBA00023237"/>
    </source>
</evidence>
<comment type="similarity">
    <text evidence="2">Belongs to the SusD family.</text>
</comment>
<organism evidence="8 11">
    <name type="scientific">Bacteroides ovatus</name>
    <dbReference type="NCBI Taxonomy" id="28116"/>
    <lineage>
        <taxon>Bacteria</taxon>
        <taxon>Pseudomonadati</taxon>
        <taxon>Bacteroidota</taxon>
        <taxon>Bacteroidia</taxon>
        <taxon>Bacteroidales</taxon>
        <taxon>Bacteroidaceae</taxon>
        <taxon>Bacteroides</taxon>
    </lineage>
</organism>
<dbReference type="Proteomes" id="UP000435985">
    <property type="component" value="Unassembled WGS sequence"/>
</dbReference>
<dbReference type="EMBL" id="VWLB01000003">
    <property type="protein sequence ID" value="KAA3930895.1"/>
    <property type="molecule type" value="Genomic_DNA"/>
</dbReference>
<dbReference type="Pfam" id="PF07980">
    <property type="entry name" value="SusD_RagB"/>
    <property type="match status" value="1"/>
</dbReference>
<evidence type="ECO:0000259" key="6">
    <source>
        <dbReference type="Pfam" id="PF07980"/>
    </source>
</evidence>
<evidence type="ECO:0000259" key="7">
    <source>
        <dbReference type="Pfam" id="PF14322"/>
    </source>
</evidence>
<dbReference type="Pfam" id="PF14322">
    <property type="entry name" value="SusD-like_3"/>
    <property type="match status" value="1"/>
</dbReference>
<dbReference type="Gene3D" id="1.25.40.390">
    <property type="match status" value="1"/>
</dbReference>
<dbReference type="Proteomes" id="UP000365824">
    <property type="component" value="Unassembled WGS sequence"/>
</dbReference>